<dbReference type="Proteomes" id="UP000317935">
    <property type="component" value="Chromosome"/>
</dbReference>
<dbReference type="EMBL" id="AP019774">
    <property type="protein sequence ID" value="BCD69367.1"/>
    <property type="molecule type" value="Genomic_DNA"/>
</dbReference>
<accession>A0A6J4CV70</accession>
<protein>
    <submittedName>
        <fullName evidence="1">Universal bacterial protein YeaZ</fullName>
    </submittedName>
</protein>
<name>A0A6J4CV70_9HELI</name>
<organism evidence="1 2">
    <name type="scientific">Helicobacter suis</name>
    <dbReference type="NCBI Taxonomy" id="104628"/>
    <lineage>
        <taxon>Bacteria</taxon>
        <taxon>Pseudomonadati</taxon>
        <taxon>Campylobacterota</taxon>
        <taxon>Epsilonproteobacteria</taxon>
        <taxon>Campylobacterales</taxon>
        <taxon>Helicobacteraceae</taxon>
        <taxon>Helicobacter</taxon>
    </lineage>
</organism>
<dbReference type="RefSeq" id="WP_231102775.1">
    <property type="nucleotide sequence ID" value="NZ_AP019774.1"/>
</dbReference>
<evidence type="ECO:0000313" key="2">
    <source>
        <dbReference type="Proteomes" id="UP000317935"/>
    </source>
</evidence>
<proteinExistence type="predicted"/>
<dbReference type="AlphaFoldDB" id="A0A6J4CV70"/>
<dbReference type="InterPro" id="IPR043129">
    <property type="entry name" value="ATPase_NBD"/>
</dbReference>
<evidence type="ECO:0000313" key="1">
    <source>
        <dbReference type="EMBL" id="BCD69367.1"/>
    </source>
</evidence>
<sequence>MGVYSSDYRLIHVFSVSKPTNFALSEIFEALLEWIKERCYQIQALYYTRGPGSFMAMKLTHVFMHTWALLNPVPLYSTLGFAFNQHAPIKAFGKMYYVLSQEQVTLCALESVLEIPMSLPPVLDSSVFCTNNQPLYLLPPV</sequence>
<dbReference type="SUPFAM" id="SSF53067">
    <property type="entry name" value="Actin-like ATPase domain"/>
    <property type="match status" value="1"/>
</dbReference>
<gene>
    <name evidence="1" type="ORF">SNTW_00120</name>
</gene>
<reference evidence="1 2" key="1">
    <citation type="submission" date="2019-06" db="EMBL/GenBank/DDBJ databases">
        <title>Complete genome sequence of Helicobacter suis SNTW101c.</title>
        <authorList>
            <person name="Rimbara E."/>
            <person name="Suzuki M."/>
            <person name="Matsui H."/>
            <person name="Nakamura M."/>
            <person name="Mori S."/>
            <person name="Shibayama K."/>
        </authorList>
    </citation>
    <scope>NUCLEOTIDE SEQUENCE [LARGE SCALE GENOMIC DNA]</scope>
    <source>
        <strain evidence="1 2">SNTW101c</strain>
    </source>
</reference>